<dbReference type="InParanoid" id="A0A6P7LSG5"/>
<proteinExistence type="predicted"/>
<accession>A0A6P7LSG5</accession>
<gene>
    <name evidence="2" type="primary">LOC114850016</name>
</gene>
<dbReference type="FunCoup" id="A0A6P7LSG5">
    <property type="interactions" value="1"/>
</dbReference>
<evidence type="ECO:0000313" key="2">
    <source>
        <dbReference type="RefSeq" id="XP_028997781.1"/>
    </source>
</evidence>
<name>A0A6P7LSG5_BETSP</name>
<dbReference type="AlphaFoldDB" id="A0A6P7LSG5"/>
<dbReference type="KEGG" id="bspl:114850016"/>
<keyword evidence="1" id="KW-1185">Reference proteome</keyword>
<sequence length="294" mass="32753">MTFFKAMGGQAATPAPPPVFDKPWRTVDWRGKQRALEKVNKYKPYTEDQHLRILLHGPVGAGKSSFINSVQSVVRSNMNVKALADHSSGSCFTKEFTTYNVEREGGDAVHPFVFNDIMGLSANKGVLVEDVKLALKGHVKDGYKFNPESKLSEGDGFYNSAPSANDRVHILVCVIPADTLSSINDSIIKEIREIRLEASRMGIPQVAVLTKVDMACPEVGRDLKNVYLSKRIKKMMEQFSADSGIPMNCIFPVKNYHEEIDLSDDMDALILSVLNHIIVYGNDFINMKLRNSRS</sequence>
<reference evidence="2" key="1">
    <citation type="submission" date="2025-08" db="UniProtKB">
        <authorList>
            <consortium name="RefSeq"/>
        </authorList>
    </citation>
    <scope>IDENTIFICATION</scope>
</reference>
<dbReference type="Gene3D" id="3.40.50.300">
    <property type="entry name" value="P-loop containing nucleotide triphosphate hydrolases"/>
    <property type="match status" value="1"/>
</dbReference>
<dbReference type="PANTHER" id="PTHR14241:SF1">
    <property type="entry name" value="INTERFERON-INDUCED PROTEIN 44-RELATED"/>
    <property type="match status" value="1"/>
</dbReference>
<dbReference type="GO" id="GO:0006955">
    <property type="term" value="P:immune response"/>
    <property type="evidence" value="ECO:0007669"/>
    <property type="project" value="TreeGrafter"/>
</dbReference>
<dbReference type="RefSeq" id="XP_028997781.1">
    <property type="nucleotide sequence ID" value="XM_029141948.3"/>
</dbReference>
<evidence type="ECO:0000313" key="1">
    <source>
        <dbReference type="Proteomes" id="UP000515150"/>
    </source>
</evidence>
<dbReference type="InterPro" id="IPR027417">
    <property type="entry name" value="P-loop_NTPase"/>
</dbReference>
<protein>
    <submittedName>
        <fullName evidence="2">Interferon-induced protein 44-like isoform X1</fullName>
    </submittedName>
</protein>
<dbReference type="PANTHER" id="PTHR14241">
    <property type="entry name" value="INTERFERON-INDUCED PROTEIN 44"/>
    <property type="match status" value="1"/>
</dbReference>
<dbReference type="OrthoDB" id="25620at2759"/>
<dbReference type="GeneID" id="114850016"/>
<dbReference type="SUPFAM" id="SSF52540">
    <property type="entry name" value="P-loop containing nucleoside triphosphate hydrolases"/>
    <property type="match status" value="1"/>
</dbReference>
<dbReference type="Proteomes" id="UP000515150">
    <property type="component" value="Chromosome 24"/>
</dbReference>
<organism evidence="1 2">
    <name type="scientific">Betta splendens</name>
    <name type="common">Siamese fighting fish</name>
    <dbReference type="NCBI Taxonomy" id="158456"/>
    <lineage>
        <taxon>Eukaryota</taxon>
        <taxon>Metazoa</taxon>
        <taxon>Chordata</taxon>
        <taxon>Craniata</taxon>
        <taxon>Vertebrata</taxon>
        <taxon>Euteleostomi</taxon>
        <taxon>Actinopterygii</taxon>
        <taxon>Neopterygii</taxon>
        <taxon>Teleostei</taxon>
        <taxon>Neoteleostei</taxon>
        <taxon>Acanthomorphata</taxon>
        <taxon>Anabantaria</taxon>
        <taxon>Anabantiformes</taxon>
        <taxon>Anabantoidei</taxon>
        <taxon>Osphronemidae</taxon>
        <taxon>Betta</taxon>
    </lineage>
</organism>